<sequence length="94" mass="9652">MPSASTTATYVLTGTGTSSATSAAGGAMLRWARRSSGRLSTYPSAPSGQRCQRPARVGHSRCVGVPQLIPGSTPCIFSSCAISYRAAGRPTFAK</sequence>
<evidence type="ECO:0000313" key="1">
    <source>
        <dbReference type="EMBL" id="KAI0044613.1"/>
    </source>
</evidence>
<reference evidence="1" key="2">
    <citation type="journal article" date="2022" name="New Phytol.">
        <title>Evolutionary transition to the ectomycorrhizal habit in the genomes of a hyperdiverse lineage of mushroom-forming fungi.</title>
        <authorList>
            <person name="Looney B."/>
            <person name="Miyauchi S."/>
            <person name="Morin E."/>
            <person name="Drula E."/>
            <person name="Courty P.E."/>
            <person name="Kohler A."/>
            <person name="Kuo A."/>
            <person name="LaButti K."/>
            <person name="Pangilinan J."/>
            <person name="Lipzen A."/>
            <person name="Riley R."/>
            <person name="Andreopoulos W."/>
            <person name="He G."/>
            <person name="Johnson J."/>
            <person name="Nolan M."/>
            <person name="Tritt A."/>
            <person name="Barry K.W."/>
            <person name="Grigoriev I.V."/>
            <person name="Nagy L.G."/>
            <person name="Hibbett D."/>
            <person name="Henrissat B."/>
            <person name="Matheny P.B."/>
            <person name="Labbe J."/>
            <person name="Martin F.M."/>
        </authorList>
    </citation>
    <scope>NUCLEOTIDE SEQUENCE</scope>
    <source>
        <strain evidence="1">FP105234-sp</strain>
    </source>
</reference>
<comment type="caution">
    <text evidence="1">The sequence shown here is derived from an EMBL/GenBank/DDBJ whole genome shotgun (WGS) entry which is preliminary data.</text>
</comment>
<dbReference type="EMBL" id="MU275977">
    <property type="protein sequence ID" value="KAI0044613.1"/>
    <property type="molecule type" value="Genomic_DNA"/>
</dbReference>
<reference evidence="1" key="1">
    <citation type="submission" date="2021-02" db="EMBL/GenBank/DDBJ databases">
        <authorList>
            <consortium name="DOE Joint Genome Institute"/>
            <person name="Ahrendt S."/>
            <person name="Looney B.P."/>
            <person name="Miyauchi S."/>
            <person name="Morin E."/>
            <person name="Drula E."/>
            <person name="Courty P.E."/>
            <person name="Chicoki N."/>
            <person name="Fauchery L."/>
            <person name="Kohler A."/>
            <person name="Kuo A."/>
            <person name="Labutti K."/>
            <person name="Pangilinan J."/>
            <person name="Lipzen A."/>
            <person name="Riley R."/>
            <person name="Andreopoulos W."/>
            <person name="He G."/>
            <person name="Johnson J."/>
            <person name="Barry K.W."/>
            <person name="Grigoriev I.V."/>
            <person name="Nagy L."/>
            <person name="Hibbett D."/>
            <person name="Henrissat B."/>
            <person name="Matheny P.B."/>
            <person name="Labbe J."/>
            <person name="Martin F."/>
        </authorList>
    </citation>
    <scope>NUCLEOTIDE SEQUENCE</scope>
    <source>
        <strain evidence="1">FP105234-sp</strain>
    </source>
</reference>
<keyword evidence="2" id="KW-1185">Reference proteome</keyword>
<gene>
    <name evidence="1" type="ORF">FA95DRAFT_1562069</name>
</gene>
<proteinExistence type="predicted"/>
<dbReference type="Proteomes" id="UP000814033">
    <property type="component" value="Unassembled WGS sequence"/>
</dbReference>
<protein>
    <submittedName>
        <fullName evidence="1">Uncharacterized protein</fullName>
    </submittedName>
</protein>
<evidence type="ECO:0000313" key="2">
    <source>
        <dbReference type="Proteomes" id="UP000814033"/>
    </source>
</evidence>
<accession>A0ACB8RKH1</accession>
<name>A0ACB8RKH1_9AGAM</name>
<organism evidence="1 2">
    <name type="scientific">Auriscalpium vulgare</name>
    <dbReference type="NCBI Taxonomy" id="40419"/>
    <lineage>
        <taxon>Eukaryota</taxon>
        <taxon>Fungi</taxon>
        <taxon>Dikarya</taxon>
        <taxon>Basidiomycota</taxon>
        <taxon>Agaricomycotina</taxon>
        <taxon>Agaricomycetes</taxon>
        <taxon>Russulales</taxon>
        <taxon>Auriscalpiaceae</taxon>
        <taxon>Auriscalpium</taxon>
    </lineage>
</organism>